<feature type="domain" description="Pterin-binding" evidence="13">
    <location>
        <begin position="16"/>
        <end position="272"/>
    </location>
</feature>
<keyword evidence="8 12" id="KW-0479">Metal-binding</keyword>
<keyword evidence="15" id="KW-1185">Reference proteome</keyword>
<evidence type="ECO:0000256" key="11">
    <source>
        <dbReference type="ARBA" id="ARBA00030193"/>
    </source>
</evidence>
<name>A0A495V5I3_9GAMM</name>
<gene>
    <name evidence="14" type="ORF">BDD21_2059</name>
</gene>
<dbReference type="GO" id="GO:0046654">
    <property type="term" value="P:tetrahydrofolate biosynthetic process"/>
    <property type="evidence" value="ECO:0007669"/>
    <property type="project" value="UniProtKB-UniPathway"/>
</dbReference>
<dbReference type="UniPathway" id="UPA00077">
    <property type="reaction ID" value="UER00156"/>
</dbReference>
<evidence type="ECO:0000313" key="14">
    <source>
        <dbReference type="EMBL" id="RKT44666.1"/>
    </source>
</evidence>
<dbReference type="GO" id="GO:0046656">
    <property type="term" value="P:folic acid biosynthetic process"/>
    <property type="evidence" value="ECO:0007669"/>
    <property type="project" value="UniProtKB-KW"/>
</dbReference>
<dbReference type="EMBL" id="RBXL01000001">
    <property type="protein sequence ID" value="RKT44666.1"/>
    <property type="molecule type" value="Genomic_DNA"/>
</dbReference>
<organism evidence="14 15">
    <name type="scientific">Thiocapsa rosea</name>
    <dbReference type="NCBI Taxonomy" id="69360"/>
    <lineage>
        <taxon>Bacteria</taxon>
        <taxon>Pseudomonadati</taxon>
        <taxon>Pseudomonadota</taxon>
        <taxon>Gammaproteobacteria</taxon>
        <taxon>Chromatiales</taxon>
        <taxon>Chromatiaceae</taxon>
        <taxon>Thiocapsa</taxon>
    </lineage>
</organism>
<evidence type="ECO:0000313" key="15">
    <source>
        <dbReference type="Proteomes" id="UP000274556"/>
    </source>
</evidence>
<comment type="function">
    <text evidence="12">Catalyzes the condensation of para-aminobenzoate (pABA) with 6-hydroxymethyl-7,8-dihydropterin diphosphate (DHPt-PP) to form 7,8-dihydropteroate (H2Pte), the immediate precursor of folate derivatives.</text>
</comment>
<evidence type="ECO:0000256" key="4">
    <source>
        <dbReference type="ARBA" id="ARBA00009503"/>
    </source>
</evidence>
<dbReference type="InterPro" id="IPR000489">
    <property type="entry name" value="Pterin-binding_dom"/>
</dbReference>
<dbReference type="PROSITE" id="PS00793">
    <property type="entry name" value="DHPS_2"/>
    <property type="match status" value="1"/>
</dbReference>
<dbReference type="Gene3D" id="3.20.20.20">
    <property type="entry name" value="Dihydropteroate synthase-like"/>
    <property type="match status" value="1"/>
</dbReference>
<comment type="catalytic activity">
    <reaction evidence="1">
        <text>(7,8-dihydropterin-6-yl)methyl diphosphate + 4-aminobenzoate = 7,8-dihydropteroate + diphosphate</text>
        <dbReference type="Rhea" id="RHEA:19949"/>
        <dbReference type="ChEBI" id="CHEBI:17836"/>
        <dbReference type="ChEBI" id="CHEBI:17839"/>
        <dbReference type="ChEBI" id="CHEBI:33019"/>
        <dbReference type="ChEBI" id="CHEBI:72950"/>
        <dbReference type="EC" id="2.5.1.15"/>
    </reaction>
</comment>
<dbReference type="InterPro" id="IPR045031">
    <property type="entry name" value="DHP_synth-like"/>
</dbReference>
<dbReference type="GO" id="GO:0046872">
    <property type="term" value="F:metal ion binding"/>
    <property type="evidence" value="ECO:0007669"/>
    <property type="project" value="UniProtKB-KW"/>
</dbReference>
<dbReference type="InterPro" id="IPR011005">
    <property type="entry name" value="Dihydropteroate_synth-like_sf"/>
</dbReference>
<evidence type="ECO:0000256" key="2">
    <source>
        <dbReference type="ARBA" id="ARBA00001946"/>
    </source>
</evidence>
<dbReference type="PROSITE" id="PS50972">
    <property type="entry name" value="PTERIN_BINDING"/>
    <property type="match status" value="1"/>
</dbReference>
<comment type="cofactor">
    <cofactor evidence="2 12">
        <name>Mg(2+)</name>
        <dbReference type="ChEBI" id="CHEBI:18420"/>
    </cofactor>
</comment>
<keyword evidence="9 12" id="KW-0460">Magnesium</keyword>
<dbReference type="EC" id="2.5.1.15" evidence="5 12"/>
<dbReference type="SUPFAM" id="SSF51717">
    <property type="entry name" value="Dihydropteroate synthetase-like"/>
    <property type="match status" value="1"/>
</dbReference>
<dbReference type="InterPro" id="IPR006390">
    <property type="entry name" value="DHP_synth_dom"/>
</dbReference>
<evidence type="ECO:0000259" key="13">
    <source>
        <dbReference type="PROSITE" id="PS50972"/>
    </source>
</evidence>
<dbReference type="NCBIfam" id="TIGR01496">
    <property type="entry name" value="DHPS"/>
    <property type="match status" value="1"/>
</dbReference>
<dbReference type="GO" id="GO:0004156">
    <property type="term" value="F:dihydropteroate synthase activity"/>
    <property type="evidence" value="ECO:0007669"/>
    <property type="project" value="UniProtKB-EC"/>
</dbReference>
<comment type="pathway">
    <text evidence="3 12">Cofactor biosynthesis; tetrahydrofolate biosynthesis; 7,8-dihydrofolate from 2-amino-4-hydroxy-6-hydroxymethyl-7,8-dihydropteridine diphosphate and 4-aminobenzoate: step 1/2.</text>
</comment>
<evidence type="ECO:0000256" key="10">
    <source>
        <dbReference type="ARBA" id="ARBA00022909"/>
    </source>
</evidence>
<keyword evidence="7 12" id="KW-0808">Transferase</keyword>
<evidence type="ECO:0000256" key="6">
    <source>
        <dbReference type="ARBA" id="ARBA00016919"/>
    </source>
</evidence>
<keyword evidence="10 12" id="KW-0289">Folate biosynthesis</keyword>
<sequence>MHCMMNSTPPGHDTPPLIMGILNVTPDSFSDGGLYSETAVAVQHALAMIDEGADIIDIGGESTRPGSQPVPAPEQERRVIPVIQRLRECVPSSTAISIDTTSARVAEAALDAGADWINDTSAGRDDPAMLALAAGRGVPIVLMHRQGMPDVMQQNPRYADVVAEVRAFLAERIEAALAAGIAQERILTDPGIGFGKTLEHNLALMAGLGELVRLGPPLLLGASRKRFLSTICREPDLTALMPATCATTTIGVLAGVRVFRVHDVAGNRQAADVAWAVRRAGSQ</sequence>
<dbReference type="CDD" id="cd00739">
    <property type="entry name" value="DHPS"/>
    <property type="match status" value="1"/>
</dbReference>
<evidence type="ECO:0000256" key="1">
    <source>
        <dbReference type="ARBA" id="ARBA00000012"/>
    </source>
</evidence>
<evidence type="ECO:0000256" key="5">
    <source>
        <dbReference type="ARBA" id="ARBA00012458"/>
    </source>
</evidence>
<dbReference type="FunFam" id="3.20.20.20:FF:000006">
    <property type="entry name" value="Dihydropteroate synthase"/>
    <property type="match status" value="1"/>
</dbReference>
<dbReference type="AlphaFoldDB" id="A0A495V5I3"/>
<accession>A0A495V5I3</accession>
<dbReference type="PANTHER" id="PTHR20941:SF1">
    <property type="entry name" value="FOLIC ACID SYNTHESIS PROTEIN FOL1"/>
    <property type="match status" value="1"/>
</dbReference>
<comment type="caution">
    <text evidence="14">The sequence shown here is derived from an EMBL/GenBank/DDBJ whole genome shotgun (WGS) entry which is preliminary data.</text>
</comment>
<evidence type="ECO:0000256" key="8">
    <source>
        <dbReference type="ARBA" id="ARBA00022723"/>
    </source>
</evidence>
<dbReference type="GO" id="GO:0005829">
    <property type="term" value="C:cytosol"/>
    <property type="evidence" value="ECO:0007669"/>
    <property type="project" value="TreeGrafter"/>
</dbReference>
<dbReference type="Pfam" id="PF00809">
    <property type="entry name" value="Pterin_bind"/>
    <property type="match status" value="1"/>
</dbReference>
<evidence type="ECO:0000256" key="7">
    <source>
        <dbReference type="ARBA" id="ARBA00022679"/>
    </source>
</evidence>
<dbReference type="PANTHER" id="PTHR20941">
    <property type="entry name" value="FOLATE SYNTHESIS PROTEINS"/>
    <property type="match status" value="1"/>
</dbReference>
<proteinExistence type="inferred from homology"/>
<evidence type="ECO:0000256" key="9">
    <source>
        <dbReference type="ARBA" id="ARBA00022842"/>
    </source>
</evidence>
<reference evidence="14 15" key="1">
    <citation type="submission" date="2018-10" db="EMBL/GenBank/DDBJ databases">
        <title>Genomic Encyclopedia of Archaeal and Bacterial Type Strains, Phase II (KMG-II): from individual species to whole genera.</title>
        <authorList>
            <person name="Goeker M."/>
        </authorList>
    </citation>
    <scope>NUCLEOTIDE SEQUENCE [LARGE SCALE GENOMIC DNA]</scope>
    <source>
        <strain evidence="14 15">DSM 235</strain>
    </source>
</reference>
<dbReference type="Proteomes" id="UP000274556">
    <property type="component" value="Unassembled WGS sequence"/>
</dbReference>
<protein>
    <recommendedName>
        <fullName evidence="6 12">Dihydropteroate synthase</fullName>
        <shortName evidence="12">DHPS</shortName>
        <ecNumber evidence="5 12">2.5.1.15</ecNumber>
    </recommendedName>
    <alternativeName>
        <fullName evidence="11 12">Dihydropteroate pyrophosphorylase</fullName>
    </alternativeName>
</protein>
<dbReference type="PROSITE" id="PS00792">
    <property type="entry name" value="DHPS_1"/>
    <property type="match status" value="1"/>
</dbReference>
<evidence type="ECO:0000256" key="12">
    <source>
        <dbReference type="RuleBase" id="RU361205"/>
    </source>
</evidence>
<comment type="similarity">
    <text evidence="4 12">Belongs to the DHPS family.</text>
</comment>
<evidence type="ECO:0000256" key="3">
    <source>
        <dbReference type="ARBA" id="ARBA00004763"/>
    </source>
</evidence>